<gene>
    <name evidence="2" type="ORF">EW146_g3368</name>
</gene>
<evidence type="ECO:0000313" key="2">
    <source>
        <dbReference type="EMBL" id="THH17427.1"/>
    </source>
</evidence>
<feature type="compositionally biased region" description="Polar residues" evidence="1">
    <location>
        <begin position="306"/>
        <end position="315"/>
    </location>
</feature>
<sequence>TDPENCRISREMESSPNALGKQLRDQAFMASSIGDFDRLGLLSDFKPAAAELTGKKVAVLDLLNRMRSSKPVVFCNYWMFNRLQWTDEHVDASGVEISRVASSPSPSYIRSEDIRDALTRGARSADSTTSFLGDGSFMPDSSCTPSRAMHAARRQASIPRRVPVVVTKSQSSMNFHHFRACSVWTPSGGISRAFLIPAAQGQELLVPDIQSVGVRLNADYGPSIMVNKWRRVPSDFDPTVANLENHHQAKRRKISYTDNHAYSVKAAYKNATNKIKNQNPEDIIEAKPILEGVRASIVGPHGLTTMPKSGPSNGQAEEDEHDETARFVY</sequence>
<keyword evidence="3" id="KW-1185">Reference proteome</keyword>
<proteinExistence type="predicted"/>
<comment type="caution">
    <text evidence="2">The sequence shown here is derived from an EMBL/GenBank/DDBJ whole genome shotgun (WGS) entry which is preliminary data.</text>
</comment>
<accession>A0A4S4LZ62</accession>
<protein>
    <submittedName>
        <fullName evidence="2">Uncharacterized protein</fullName>
    </submittedName>
</protein>
<name>A0A4S4LZ62_9AGAM</name>
<reference evidence="2 3" key="1">
    <citation type="submission" date="2019-02" db="EMBL/GenBank/DDBJ databases">
        <title>Genome sequencing of the rare red list fungi Bondarzewia mesenterica.</title>
        <authorList>
            <person name="Buettner E."/>
            <person name="Kellner H."/>
        </authorList>
    </citation>
    <scope>NUCLEOTIDE SEQUENCE [LARGE SCALE GENOMIC DNA]</scope>
    <source>
        <strain evidence="2 3">DSM 108281</strain>
    </source>
</reference>
<dbReference type="AlphaFoldDB" id="A0A4S4LZ62"/>
<dbReference type="Proteomes" id="UP000310158">
    <property type="component" value="Unassembled WGS sequence"/>
</dbReference>
<feature type="region of interest" description="Disordered" evidence="1">
    <location>
        <begin position="303"/>
        <end position="329"/>
    </location>
</feature>
<feature type="non-terminal residue" evidence="2">
    <location>
        <position position="1"/>
    </location>
</feature>
<dbReference type="EMBL" id="SGPL01000112">
    <property type="protein sequence ID" value="THH17427.1"/>
    <property type="molecule type" value="Genomic_DNA"/>
</dbReference>
<organism evidence="2 3">
    <name type="scientific">Bondarzewia mesenterica</name>
    <dbReference type="NCBI Taxonomy" id="1095465"/>
    <lineage>
        <taxon>Eukaryota</taxon>
        <taxon>Fungi</taxon>
        <taxon>Dikarya</taxon>
        <taxon>Basidiomycota</taxon>
        <taxon>Agaricomycotina</taxon>
        <taxon>Agaricomycetes</taxon>
        <taxon>Russulales</taxon>
        <taxon>Bondarzewiaceae</taxon>
        <taxon>Bondarzewia</taxon>
    </lineage>
</organism>
<evidence type="ECO:0000256" key="1">
    <source>
        <dbReference type="SAM" id="MobiDB-lite"/>
    </source>
</evidence>
<evidence type="ECO:0000313" key="3">
    <source>
        <dbReference type="Proteomes" id="UP000310158"/>
    </source>
</evidence>